<dbReference type="InterPro" id="IPR017804">
    <property type="entry name" value="MeTrfase_EgtD-like"/>
</dbReference>
<evidence type="ECO:0000256" key="1">
    <source>
        <dbReference type="ARBA" id="ARBA00022603"/>
    </source>
</evidence>
<dbReference type="NCBIfam" id="TIGR03438">
    <property type="entry name" value="egtD_ergothio"/>
    <property type="match status" value="1"/>
</dbReference>
<dbReference type="GO" id="GO:0032259">
    <property type="term" value="P:methylation"/>
    <property type="evidence" value="ECO:0007669"/>
    <property type="project" value="UniProtKB-KW"/>
</dbReference>
<protein>
    <submittedName>
        <fullName evidence="4">Dimethylhistidine N-methyltransferase</fullName>
    </submittedName>
</protein>
<dbReference type="InterPro" id="IPR019257">
    <property type="entry name" value="MeTrfase_dom"/>
</dbReference>
<dbReference type="InterPro" id="IPR051128">
    <property type="entry name" value="EgtD_Methyltrsf_superfamily"/>
</dbReference>
<dbReference type="PANTHER" id="PTHR43397:SF1">
    <property type="entry name" value="ERGOTHIONEINE BIOSYNTHESIS PROTEIN 1"/>
    <property type="match status" value="1"/>
</dbReference>
<evidence type="ECO:0000313" key="5">
    <source>
        <dbReference type="Proteomes" id="UP000057158"/>
    </source>
</evidence>
<keyword evidence="1 4" id="KW-0489">Methyltransferase</keyword>
<dbReference type="GO" id="GO:0008168">
    <property type="term" value="F:methyltransferase activity"/>
    <property type="evidence" value="ECO:0007669"/>
    <property type="project" value="UniProtKB-KW"/>
</dbReference>
<dbReference type="EMBL" id="CP010802">
    <property type="protein sequence ID" value="ALC17993.1"/>
    <property type="molecule type" value="Genomic_DNA"/>
</dbReference>
<evidence type="ECO:0000256" key="2">
    <source>
        <dbReference type="ARBA" id="ARBA00022679"/>
    </source>
</evidence>
<evidence type="ECO:0000313" key="4">
    <source>
        <dbReference type="EMBL" id="ALC17993.1"/>
    </source>
</evidence>
<dbReference type="OrthoDB" id="5289726at2"/>
<dbReference type="Pfam" id="PF10017">
    <property type="entry name" value="Methyltransf_33"/>
    <property type="match status" value="1"/>
</dbReference>
<feature type="domain" description="Histidine-specific methyltransferase SAM-dependent" evidence="3">
    <location>
        <begin position="42"/>
        <end position="343"/>
    </location>
</feature>
<dbReference type="AlphaFoldDB" id="A0A0M3QGL1"/>
<dbReference type="Proteomes" id="UP000057158">
    <property type="component" value="Chromosome"/>
</dbReference>
<dbReference type="Gene3D" id="3.40.50.150">
    <property type="entry name" value="Vaccinia Virus protein VP39"/>
    <property type="match status" value="1"/>
</dbReference>
<dbReference type="PATRIC" id="fig|1603606.3.peg.3521"/>
<dbReference type="STRING" id="1603606.DSOUD_3273"/>
<gene>
    <name evidence="4" type="ORF">DSOUD_3273</name>
</gene>
<dbReference type="SUPFAM" id="SSF53335">
    <property type="entry name" value="S-adenosyl-L-methionine-dependent methyltransferases"/>
    <property type="match status" value="1"/>
</dbReference>
<evidence type="ECO:0000259" key="3">
    <source>
        <dbReference type="Pfam" id="PF10017"/>
    </source>
</evidence>
<dbReference type="KEGG" id="des:DSOUD_3273"/>
<dbReference type="PANTHER" id="PTHR43397">
    <property type="entry name" value="ERGOTHIONEINE BIOSYNTHESIS PROTEIN 1"/>
    <property type="match status" value="1"/>
</dbReference>
<sequence length="345" mass="38751">MLFDPRIPETAPSRGFPVPLEGTRSVLLQASSQGKDPALEFAASVAAGLERRPRSLDCRFLYDEEGSRLYEEITRQPEYYLTRTEASLLARYAVDISRLTGPATLVEFGSGYSVKTDYLLSAYEAWSPEVSYLPVDVSDSALRGAICAINRAHPAVRVIALHGTFEEAFALFDHVSPILALFLGSTVGNMNEEESRDFFTRVADHLRPGDHFLLGVDLLKDKGLLEAAYNDAAGVSAAFTGNLFVRMNRELGSQIDTSGLEHVARFDAEKEQIEIHARFLRAQTLELPLLQRSFRIEAGEEILTEISRKYRIETLLPEMETVGFRLRRLFTDERRWFALLLLEKG</sequence>
<keyword evidence="2 4" id="KW-0808">Transferase</keyword>
<dbReference type="InterPro" id="IPR035094">
    <property type="entry name" value="EgtD"/>
</dbReference>
<proteinExistence type="predicted"/>
<dbReference type="RefSeq" id="WP_053551956.1">
    <property type="nucleotide sequence ID" value="NZ_CP010802.1"/>
</dbReference>
<name>A0A0M3QGL1_9BACT</name>
<accession>A0A0M3QGL1</accession>
<keyword evidence="5" id="KW-1185">Reference proteome</keyword>
<organism evidence="4 5">
    <name type="scientific">Desulfuromonas soudanensis</name>
    <dbReference type="NCBI Taxonomy" id="1603606"/>
    <lineage>
        <taxon>Bacteria</taxon>
        <taxon>Pseudomonadati</taxon>
        <taxon>Thermodesulfobacteriota</taxon>
        <taxon>Desulfuromonadia</taxon>
        <taxon>Desulfuromonadales</taxon>
        <taxon>Desulfuromonadaceae</taxon>
        <taxon>Desulfuromonas</taxon>
    </lineage>
</organism>
<dbReference type="PIRSF" id="PIRSF018005">
    <property type="entry name" value="UCP018005"/>
    <property type="match status" value="1"/>
</dbReference>
<reference evidence="4 5" key="1">
    <citation type="submission" date="2015-07" db="EMBL/GenBank/DDBJ databases">
        <title>Isolation and Genomic Characterization of a Novel Halophilic Metal-Reducing Deltaproteobacterium from the Deep Subsurface.</title>
        <authorList>
            <person name="Badalamenti J.P."/>
            <person name="Summers Z.M."/>
            <person name="Gralnick J.A."/>
            <person name="Bond D.R."/>
        </authorList>
    </citation>
    <scope>NUCLEOTIDE SEQUENCE [LARGE SCALE GENOMIC DNA]</scope>
    <source>
        <strain evidence="4 5">WTL</strain>
    </source>
</reference>
<dbReference type="InterPro" id="IPR029063">
    <property type="entry name" value="SAM-dependent_MTases_sf"/>
</dbReference>